<sequence>MTAAMGIGALAIAQLVFAYLAWAWEENPLQGFIWTTPLAMNCFILAFGDAAFWLIPAVSIMWVTILFSEVSRVFGYGVEKV</sequence>
<evidence type="ECO:0000313" key="2">
    <source>
        <dbReference type="EMBL" id="DAD67234.1"/>
    </source>
</evidence>
<evidence type="ECO:0000256" key="1">
    <source>
        <dbReference type="SAM" id="Phobius"/>
    </source>
</evidence>
<dbReference type="EMBL" id="BK014672">
    <property type="protein sequence ID" value="DAD67234.1"/>
    <property type="molecule type" value="Genomic_DNA"/>
</dbReference>
<accession>A0A8S5LB87</accession>
<organism evidence="2">
    <name type="scientific">Siphoviridae sp. ctXOZ1</name>
    <dbReference type="NCBI Taxonomy" id="2823585"/>
    <lineage>
        <taxon>Viruses</taxon>
        <taxon>Duplodnaviria</taxon>
        <taxon>Heunggongvirae</taxon>
        <taxon>Uroviricota</taxon>
        <taxon>Caudoviricetes</taxon>
    </lineage>
</organism>
<keyword evidence="1" id="KW-0472">Membrane</keyword>
<name>A0A8S5LB87_9CAUD</name>
<proteinExistence type="predicted"/>
<keyword evidence="1" id="KW-1133">Transmembrane helix</keyword>
<reference evidence="2" key="1">
    <citation type="journal article" date="2021" name="Proc. Natl. Acad. Sci. U.S.A.">
        <title>A Catalog of Tens of Thousands of Viruses from Human Metagenomes Reveals Hidden Associations with Chronic Diseases.</title>
        <authorList>
            <person name="Tisza M.J."/>
            <person name="Buck C.B."/>
        </authorList>
    </citation>
    <scope>NUCLEOTIDE SEQUENCE</scope>
    <source>
        <strain evidence="2">CtXOZ1</strain>
    </source>
</reference>
<keyword evidence="1" id="KW-0812">Transmembrane</keyword>
<feature type="transmembrane region" description="Helical" evidence="1">
    <location>
        <begin position="43"/>
        <end position="67"/>
    </location>
</feature>
<protein>
    <submittedName>
        <fullName evidence="2">Uncharacterized protein</fullName>
    </submittedName>
</protein>